<feature type="transmembrane region" description="Helical" evidence="2">
    <location>
        <begin position="190"/>
        <end position="208"/>
    </location>
</feature>
<keyword evidence="2" id="KW-1133">Transmembrane helix</keyword>
<dbReference type="PROSITE" id="PS50076">
    <property type="entry name" value="DNAJ_2"/>
    <property type="match status" value="1"/>
</dbReference>
<dbReference type="Proteomes" id="UP001597119">
    <property type="component" value="Unassembled WGS sequence"/>
</dbReference>
<proteinExistence type="predicted"/>
<dbReference type="RefSeq" id="WP_247373628.1">
    <property type="nucleotide sequence ID" value="NZ_JALLGV010000001.1"/>
</dbReference>
<dbReference type="InterPro" id="IPR001623">
    <property type="entry name" value="DnaJ_domain"/>
</dbReference>
<keyword evidence="2" id="KW-0472">Membrane</keyword>
<dbReference type="InterPro" id="IPR036869">
    <property type="entry name" value="J_dom_sf"/>
</dbReference>
<gene>
    <name evidence="4" type="ORF">ACFR9U_10485</name>
</gene>
<dbReference type="PRINTS" id="PR00625">
    <property type="entry name" value="JDOMAIN"/>
</dbReference>
<organism evidence="4 5">
    <name type="scientific">Halorientalis brevis</name>
    <dbReference type="NCBI Taxonomy" id="1126241"/>
    <lineage>
        <taxon>Archaea</taxon>
        <taxon>Methanobacteriati</taxon>
        <taxon>Methanobacteriota</taxon>
        <taxon>Stenosarchaea group</taxon>
        <taxon>Halobacteria</taxon>
        <taxon>Halobacteriales</taxon>
        <taxon>Haloarculaceae</taxon>
        <taxon>Halorientalis</taxon>
    </lineage>
</organism>
<feature type="transmembrane region" description="Helical" evidence="2">
    <location>
        <begin position="263"/>
        <end position="282"/>
    </location>
</feature>
<dbReference type="CDD" id="cd06257">
    <property type="entry name" value="DnaJ"/>
    <property type="match status" value="1"/>
</dbReference>
<feature type="compositionally biased region" description="Basic and acidic residues" evidence="1">
    <location>
        <begin position="111"/>
        <end position="120"/>
    </location>
</feature>
<sequence>MSETYYEVLGVDDDATTEEIESAYRAKVKETHPDVSDAPDAEARFKRITRAKEVLTDPDLRARYDRLGHEQFVSAADNVVDGSKHAGGETGDEPAQAGPSSSEPTAGDGTADDRSGRREQGPSGSESDSESTDGAHESTGRTGSNPGTAEWQRTTTGSGRQRESSGYATRTTYTDHSVDRVRLPLTPQTIIQIGALFALYPVFLLASFFPAFPVAVNVTVGLCTLFVVAYLLSIPEVAIVVFGAWSLLAPLLFLSLFELPLVSIWGVLALLVTWFPFGLALLTRHALRR</sequence>
<keyword evidence="5" id="KW-1185">Reference proteome</keyword>
<feature type="compositionally biased region" description="Polar residues" evidence="1">
    <location>
        <begin position="140"/>
        <end position="171"/>
    </location>
</feature>
<dbReference type="PANTHER" id="PTHR43096">
    <property type="entry name" value="DNAJ HOMOLOG 1, MITOCHONDRIAL-RELATED"/>
    <property type="match status" value="1"/>
</dbReference>
<name>A0ABD6CDU2_9EURY</name>
<dbReference type="Pfam" id="PF00226">
    <property type="entry name" value="DnaJ"/>
    <property type="match status" value="1"/>
</dbReference>
<evidence type="ECO:0000256" key="1">
    <source>
        <dbReference type="SAM" id="MobiDB-lite"/>
    </source>
</evidence>
<feature type="region of interest" description="Disordered" evidence="1">
    <location>
        <begin position="75"/>
        <end position="171"/>
    </location>
</feature>
<dbReference type="EMBL" id="JBHUDJ010000003">
    <property type="protein sequence ID" value="MFD1587412.1"/>
    <property type="molecule type" value="Genomic_DNA"/>
</dbReference>
<evidence type="ECO:0000259" key="3">
    <source>
        <dbReference type="PROSITE" id="PS50076"/>
    </source>
</evidence>
<evidence type="ECO:0000313" key="5">
    <source>
        <dbReference type="Proteomes" id="UP001597119"/>
    </source>
</evidence>
<dbReference type="PANTHER" id="PTHR43096:SF58">
    <property type="entry name" value="CHAPERONE DNAJ-DOMAIN SUPERFAMILY PROTEIN"/>
    <property type="match status" value="1"/>
</dbReference>
<evidence type="ECO:0000313" key="4">
    <source>
        <dbReference type="EMBL" id="MFD1587412.1"/>
    </source>
</evidence>
<accession>A0ABD6CDU2</accession>
<dbReference type="SMART" id="SM00271">
    <property type="entry name" value="DnaJ"/>
    <property type="match status" value="1"/>
</dbReference>
<dbReference type="SUPFAM" id="SSF46565">
    <property type="entry name" value="Chaperone J-domain"/>
    <property type="match status" value="1"/>
</dbReference>
<keyword evidence="2" id="KW-0812">Transmembrane</keyword>
<comment type="caution">
    <text evidence="4">The sequence shown here is derived from an EMBL/GenBank/DDBJ whole genome shotgun (WGS) entry which is preliminary data.</text>
</comment>
<feature type="domain" description="J" evidence="3">
    <location>
        <begin position="4"/>
        <end position="68"/>
    </location>
</feature>
<dbReference type="Gene3D" id="1.10.287.110">
    <property type="entry name" value="DnaJ domain"/>
    <property type="match status" value="1"/>
</dbReference>
<evidence type="ECO:0000256" key="2">
    <source>
        <dbReference type="SAM" id="Phobius"/>
    </source>
</evidence>
<protein>
    <submittedName>
        <fullName evidence="4">DnaJ domain-containing protein</fullName>
    </submittedName>
</protein>
<reference evidence="4 5" key="1">
    <citation type="journal article" date="2019" name="Int. J. Syst. Evol. Microbiol.">
        <title>The Global Catalogue of Microorganisms (GCM) 10K type strain sequencing project: providing services to taxonomists for standard genome sequencing and annotation.</title>
        <authorList>
            <consortium name="The Broad Institute Genomics Platform"/>
            <consortium name="The Broad Institute Genome Sequencing Center for Infectious Disease"/>
            <person name="Wu L."/>
            <person name="Ma J."/>
        </authorList>
    </citation>
    <scope>NUCLEOTIDE SEQUENCE [LARGE SCALE GENOMIC DNA]</scope>
    <source>
        <strain evidence="4 5">CGMCC 1.12125</strain>
    </source>
</reference>
<dbReference type="AlphaFoldDB" id="A0ABD6CDU2"/>